<organism evidence="3 4">
    <name type="scientific">Asbolus verrucosus</name>
    <name type="common">Desert ironclad beetle</name>
    <dbReference type="NCBI Taxonomy" id="1661398"/>
    <lineage>
        <taxon>Eukaryota</taxon>
        <taxon>Metazoa</taxon>
        <taxon>Ecdysozoa</taxon>
        <taxon>Arthropoda</taxon>
        <taxon>Hexapoda</taxon>
        <taxon>Insecta</taxon>
        <taxon>Pterygota</taxon>
        <taxon>Neoptera</taxon>
        <taxon>Endopterygota</taxon>
        <taxon>Coleoptera</taxon>
        <taxon>Polyphaga</taxon>
        <taxon>Cucujiformia</taxon>
        <taxon>Tenebrionidae</taxon>
        <taxon>Pimeliinae</taxon>
        <taxon>Asbolus</taxon>
    </lineage>
</organism>
<proteinExistence type="predicted"/>
<evidence type="ECO:0000313" key="3">
    <source>
        <dbReference type="EMBL" id="RZC36568.1"/>
    </source>
</evidence>
<feature type="compositionally biased region" description="Basic and acidic residues" evidence="2">
    <location>
        <begin position="381"/>
        <end position="391"/>
    </location>
</feature>
<dbReference type="PANTHER" id="PTHR14700:SF0">
    <property type="entry name" value="PENTATRICOPEPTIDE REPEAT-CONTAINING PROTEIN 2, MITOCHONDRIAL"/>
    <property type="match status" value="1"/>
</dbReference>
<dbReference type="EMBL" id="QDEB01060728">
    <property type="protein sequence ID" value="RZC36568.1"/>
    <property type="molecule type" value="Genomic_DNA"/>
</dbReference>
<dbReference type="AlphaFoldDB" id="A0A482VVX7"/>
<dbReference type="InterPro" id="IPR034629">
    <property type="entry name" value="PTCD2"/>
</dbReference>
<keyword evidence="4" id="KW-1185">Reference proteome</keyword>
<protein>
    <submittedName>
        <fullName evidence="3">Pentatricopeptide repeat-containing protein 2, mitochondrial-like</fullName>
    </submittedName>
</protein>
<feature type="region of interest" description="Disordered" evidence="2">
    <location>
        <begin position="353"/>
        <end position="391"/>
    </location>
</feature>
<evidence type="ECO:0000256" key="2">
    <source>
        <dbReference type="SAM" id="MobiDB-lite"/>
    </source>
</evidence>
<dbReference type="GO" id="GO:0005739">
    <property type="term" value="C:mitochondrion"/>
    <property type="evidence" value="ECO:0007669"/>
    <property type="project" value="InterPro"/>
</dbReference>
<gene>
    <name evidence="3" type="ORF">BDFB_002850</name>
</gene>
<keyword evidence="1" id="KW-0175">Coiled coil</keyword>
<sequence>MANTLLVTLRSLYSPLRRDVVKLSNTILSQSTRSLYAKATLGLDTFVQQKQQIRQQMGNIEEKFKEKMNTFATEDSKNMIFTEDLKNMIYLAEADDDFDLIIKMMKKFNGQNKQLRFGNFVFGPVVMRLFHIYNKPELALECFNSPQLEGFFDQLITYQILLDLLYENEKYEEMLRVFETIQSRQLEATKYPRNAVVLAMAACYKLNSQESLDYALKLWKQLGDAGHFPMRRATTFCAGLALNQGKPEAAMEILAAVRKPNYVTIRNLKVRALSEIGRLDEAIVILKSVISEDVPGNVPHTFNRDVMERVKSAVLKMDNPDVSLEFNRLETLFEKQGHVSNSTLDEQLCAEIQQPPVMHNRQENRFSRYDPKTRRNQYSDTRQRPGLKDLM</sequence>
<evidence type="ECO:0000313" key="4">
    <source>
        <dbReference type="Proteomes" id="UP000292052"/>
    </source>
</evidence>
<feature type="compositionally biased region" description="Basic and acidic residues" evidence="2">
    <location>
        <begin position="360"/>
        <end position="373"/>
    </location>
</feature>
<feature type="coiled-coil region" evidence="1">
    <location>
        <begin position="43"/>
        <end position="70"/>
    </location>
</feature>
<dbReference type="Gene3D" id="1.25.40.10">
    <property type="entry name" value="Tetratricopeptide repeat domain"/>
    <property type="match status" value="1"/>
</dbReference>
<dbReference type="GO" id="GO:0003723">
    <property type="term" value="F:RNA binding"/>
    <property type="evidence" value="ECO:0007669"/>
    <property type="project" value="TreeGrafter"/>
</dbReference>
<dbReference type="Proteomes" id="UP000292052">
    <property type="component" value="Unassembled WGS sequence"/>
</dbReference>
<dbReference type="PANTHER" id="PTHR14700">
    <property type="entry name" value="PENTATRICOPEPTIDE REPEAT-CONTAINING PROTEIN 2, MITOCHONDRIAL"/>
    <property type="match status" value="1"/>
</dbReference>
<comment type="caution">
    <text evidence="3">The sequence shown here is derived from an EMBL/GenBank/DDBJ whole genome shotgun (WGS) entry which is preliminary data.</text>
</comment>
<dbReference type="GO" id="GO:0007005">
    <property type="term" value="P:mitochondrion organization"/>
    <property type="evidence" value="ECO:0007669"/>
    <property type="project" value="TreeGrafter"/>
</dbReference>
<dbReference type="GO" id="GO:0050684">
    <property type="term" value="P:regulation of mRNA processing"/>
    <property type="evidence" value="ECO:0007669"/>
    <property type="project" value="InterPro"/>
</dbReference>
<name>A0A482VVX7_ASBVE</name>
<reference evidence="3 4" key="1">
    <citation type="submission" date="2017-03" db="EMBL/GenBank/DDBJ databases">
        <title>Genome of the blue death feigning beetle - Asbolus verrucosus.</title>
        <authorList>
            <person name="Rider S.D."/>
        </authorList>
    </citation>
    <scope>NUCLEOTIDE SEQUENCE [LARGE SCALE GENOMIC DNA]</scope>
    <source>
        <strain evidence="3">Butters</strain>
        <tissue evidence="3">Head and leg muscle</tissue>
    </source>
</reference>
<dbReference type="OrthoDB" id="6073372at2759"/>
<accession>A0A482VVX7</accession>
<dbReference type="InterPro" id="IPR011990">
    <property type="entry name" value="TPR-like_helical_dom_sf"/>
</dbReference>
<evidence type="ECO:0000256" key="1">
    <source>
        <dbReference type="SAM" id="Coils"/>
    </source>
</evidence>